<dbReference type="Proteomes" id="UP001377337">
    <property type="component" value="Chromosome"/>
</dbReference>
<keyword evidence="3" id="KW-1185">Reference proteome</keyword>
<dbReference type="Pfam" id="PF07238">
    <property type="entry name" value="PilZ"/>
    <property type="match status" value="1"/>
</dbReference>
<proteinExistence type="predicted"/>
<dbReference type="Gene3D" id="2.40.10.220">
    <property type="entry name" value="predicted glycosyltransferase like domains"/>
    <property type="match status" value="1"/>
</dbReference>
<evidence type="ECO:0000259" key="1">
    <source>
        <dbReference type="Pfam" id="PF07238"/>
    </source>
</evidence>
<dbReference type="EMBL" id="CP147407">
    <property type="protein sequence ID" value="WXB97625.1"/>
    <property type="molecule type" value="Genomic_DNA"/>
</dbReference>
<dbReference type="SUPFAM" id="SSF141371">
    <property type="entry name" value="PilZ domain-like"/>
    <property type="match status" value="1"/>
</dbReference>
<evidence type="ECO:0000313" key="3">
    <source>
        <dbReference type="Proteomes" id="UP001377337"/>
    </source>
</evidence>
<dbReference type="RefSeq" id="WP_338780185.1">
    <property type="nucleotide sequence ID" value="NZ_CP147407.1"/>
</dbReference>
<feature type="domain" description="PilZ" evidence="1">
    <location>
        <begin position="77"/>
        <end position="177"/>
    </location>
</feature>
<evidence type="ECO:0000313" key="2">
    <source>
        <dbReference type="EMBL" id="WXB97625.1"/>
    </source>
</evidence>
<name>A0ABZ2NK96_9BACI</name>
<protein>
    <submittedName>
        <fullName evidence="2">PilZ domain-containing protein</fullName>
    </submittedName>
</protein>
<organism evidence="2 3">
    <name type="scientific">Metabacillus sediminis</name>
    <dbReference type="NCBI Taxonomy" id="3117746"/>
    <lineage>
        <taxon>Bacteria</taxon>
        <taxon>Bacillati</taxon>
        <taxon>Bacillota</taxon>
        <taxon>Bacilli</taxon>
        <taxon>Bacillales</taxon>
        <taxon>Bacillaceae</taxon>
        <taxon>Metabacillus</taxon>
    </lineage>
</organism>
<gene>
    <name evidence="2" type="ORF">WCV65_03730</name>
</gene>
<dbReference type="InterPro" id="IPR009875">
    <property type="entry name" value="PilZ_domain"/>
</dbReference>
<accession>A0ABZ2NK96</accession>
<reference evidence="2 3" key="1">
    <citation type="submission" date="2024-02" db="EMBL/GenBank/DDBJ databases">
        <title>Seven novel Bacillus-like species.</title>
        <authorList>
            <person name="Liu G."/>
        </authorList>
    </citation>
    <scope>NUCLEOTIDE SEQUENCE [LARGE SCALE GENOMIC DNA]</scope>
    <source>
        <strain evidence="2 3">FJAT-52054</strain>
    </source>
</reference>
<sequence length="187" mass="21611">MEYMTIITKDHKTITAGLHHIEGELMNVVVKDLSGIQLGDRLTCKFEMKSFHAYVLKQENFNLYLYLPIQERQAPNERRRFYRHSCQISASLSIKGQEPSKVTIVDISLNGFGFITGNSLGKEQLYELELKMDEPAETLRTQITVRNQRELPTSLYRYGSQITAISEKDLLHLRKFLLNQQLSETGE</sequence>